<dbReference type="OrthoDB" id="79452at2759"/>
<evidence type="ECO:0000256" key="3">
    <source>
        <dbReference type="SAM" id="MobiDB-lite"/>
    </source>
</evidence>
<accession>A0A5C2S1Q8</accession>
<evidence type="ECO:0000256" key="1">
    <source>
        <dbReference type="ARBA" id="ARBA00022468"/>
    </source>
</evidence>
<evidence type="ECO:0000259" key="5">
    <source>
        <dbReference type="PROSITE" id="PS50212"/>
    </source>
</evidence>
<evidence type="ECO:0000256" key="2">
    <source>
        <dbReference type="PROSITE-ProRule" id="PRU00135"/>
    </source>
</evidence>
<feature type="region of interest" description="Disordered" evidence="3">
    <location>
        <begin position="1097"/>
        <end position="1159"/>
    </location>
</feature>
<dbReference type="InterPro" id="IPR000198">
    <property type="entry name" value="RhoGAP_dom"/>
</dbReference>
<dbReference type="InterPro" id="IPR050729">
    <property type="entry name" value="Rho-GAP"/>
</dbReference>
<feature type="domain" description="Rho-GAP" evidence="6">
    <location>
        <begin position="1898"/>
        <end position="2094"/>
    </location>
</feature>
<dbReference type="InterPro" id="IPR001849">
    <property type="entry name" value="PH_domain"/>
</dbReference>
<dbReference type="InterPro" id="IPR001895">
    <property type="entry name" value="RASGEF_cat_dom"/>
</dbReference>
<dbReference type="Pfam" id="PF00620">
    <property type="entry name" value="RhoGAP"/>
    <property type="match status" value="1"/>
</dbReference>
<dbReference type="Pfam" id="PF00617">
    <property type="entry name" value="RasGEF"/>
    <property type="match status" value="1"/>
</dbReference>
<proteinExistence type="predicted"/>
<dbReference type="Gene3D" id="1.10.555.10">
    <property type="entry name" value="Rho GTPase activation protein"/>
    <property type="match status" value="1"/>
</dbReference>
<dbReference type="InterPro" id="IPR000651">
    <property type="entry name" value="Ras-like_Gua-exchang_fac_N"/>
</dbReference>
<feature type="compositionally biased region" description="Polar residues" evidence="3">
    <location>
        <begin position="652"/>
        <end position="668"/>
    </location>
</feature>
<dbReference type="Gene3D" id="1.10.840.10">
    <property type="entry name" value="Ras guanine-nucleotide exchange factors catalytic domain"/>
    <property type="match status" value="1"/>
</dbReference>
<dbReference type="PROSITE" id="PS50003">
    <property type="entry name" value="PH_DOMAIN"/>
    <property type="match status" value="1"/>
</dbReference>
<organism evidence="7 8">
    <name type="scientific">Lentinus tigrinus ALCF2SS1-6</name>
    <dbReference type="NCBI Taxonomy" id="1328759"/>
    <lineage>
        <taxon>Eukaryota</taxon>
        <taxon>Fungi</taxon>
        <taxon>Dikarya</taxon>
        <taxon>Basidiomycota</taxon>
        <taxon>Agaricomycotina</taxon>
        <taxon>Agaricomycetes</taxon>
        <taxon>Polyporales</taxon>
        <taxon>Polyporaceae</taxon>
        <taxon>Lentinus</taxon>
    </lineage>
</organism>
<dbReference type="InterPro" id="IPR036964">
    <property type="entry name" value="RASGEF_cat_dom_sf"/>
</dbReference>
<feature type="compositionally biased region" description="Basic and acidic residues" evidence="3">
    <location>
        <begin position="297"/>
        <end position="306"/>
    </location>
</feature>
<dbReference type="GO" id="GO:0005096">
    <property type="term" value="F:GTPase activator activity"/>
    <property type="evidence" value="ECO:0007669"/>
    <property type="project" value="UniProtKB-KW"/>
</dbReference>
<dbReference type="SMART" id="SM00324">
    <property type="entry name" value="RhoGAP"/>
    <property type="match status" value="1"/>
</dbReference>
<feature type="region of interest" description="Disordered" evidence="3">
    <location>
        <begin position="1"/>
        <end position="351"/>
    </location>
</feature>
<feature type="domain" description="PH" evidence="4">
    <location>
        <begin position="1825"/>
        <end position="1859"/>
    </location>
</feature>
<feature type="domain" description="N-terminal Ras-GEF" evidence="5">
    <location>
        <begin position="1177"/>
        <end position="1336"/>
    </location>
</feature>
<evidence type="ECO:0000313" key="8">
    <source>
        <dbReference type="Proteomes" id="UP000313359"/>
    </source>
</evidence>
<dbReference type="PROSITE" id="PS50212">
    <property type="entry name" value="RASGEF_NTER"/>
    <property type="match status" value="1"/>
</dbReference>
<dbReference type="CDD" id="cd00159">
    <property type="entry name" value="RhoGAP"/>
    <property type="match status" value="1"/>
</dbReference>
<dbReference type="Proteomes" id="UP000313359">
    <property type="component" value="Unassembled WGS sequence"/>
</dbReference>
<dbReference type="InterPro" id="IPR008936">
    <property type="entry name" value="Rho_GTPase_activation_prot"/>
</dbReference>
<dbReference type="SUPFAM" id="SSF50729">
    <property type="entry name" value="PH domain-like"/>
    <property type="match status" value="1"/>
</dbReference>
<keyword evidence="2" id="KW-0344">Guanine-nucleotide releasing factor</keyword>
<evidence type="ECO:0000259" key="6">
    <source>
        <dbReference type="PROSITE" id="PS50238"/>
    </source>
</evidence>
<dbReference type="GO" id="GO:0005737">
    <property type="term" value="C:cytoplasm"/>
    <property type="evidence" value="ECO:0007669"/>
    <property type="project" value="TreeGrafter"/>
</dbReference>
<dbReference type="EMBL" id="ML122281">
    <property type="protein sequence ID" value="RPD57453.1"/>
    <property type="molecule type" value="Genomic_DNA"/>
</dbReference>
<dbReference type="Gene3D" id="1.20.870.10">
    <property type="entry name" value="Son of sevenless (SoS) protein Chain: S domain 1"/>
    <property type="match status" value="1"/>
</dbReference>
<dbReference type="SUPFAM" id="SSF48366">
    <property type="entry name" value="Ras GEF"/>
    <property type="match status" value="2"/>
</dbReference>
<dbReference type="Pfam" id="PF00618">
    <property type="entry name" value="RasGEF_N"/>
    <property type="match status" value="1"/>
</dbReference>
<evidence type="ECO:0000313" key="7">
    <source>
        <dbReference type="EMBL" id="RPD57453.1"/>
    </source>
</evidence>
<feature type="compositionally biased region" description="Low complexity" evidence="3">
    <location>
        <begin position="252"/>
        <end position="268"/>
    </location>
</feature>
<dbReference type="PANTHER" id="PTHR23176">
    <property type="entry name" value="RHO/RAC/CDC GTPASE-ACTIVATING PROTEIN"/>
    <property type="match status" value="1"/>
</dbReference>
<feature type="compositionally biased region" description="Low complexity" evidence="3">
    <location>
        <begin position="1"/>
        <end position="11"/>
    </location>
</feature>
<protein>
    <recommendedName>
        <fullName evidence="9">Rho GTPase activation protein</fullName>
    </recommendedName>
</protein>
<dbReference type="InterPro" id="IPR023578">
    <property type="entry name" value="Ras_GEF_dom_sf"/>
</dbReference>
<feature type="compositionally biased region" description="Basic and acidic residues" evidence="3">
    <location>
        <begin position="1710"/>
        <end position="1740"/>
    </location>
</feature>
<sequence length="2163" mass="237154">MAPRRSTSNTLSPPPATTPSPSSPASFLGTPRSASPSNGFAAFTNKWFKRTNSGGQGRSSISSSEPRSSTSSTRKHKISHPTDPRPIMDNLVPPNRGGLGMHAASRSVADLSLARTASAIPDSRPNAFRTPSSPSQPMMSQGGLGDLSALKSKPWSKSADDLGKMSPTSTSPKLAPIDTTLYQKIKTYRSDSVSSSAAPSPSPLPSPSAASFNMNYPFPVISGELSTSPPKNTRLGPPMSNHASPITPPLTPSSSTSSQVHSRSHSFTPRLPSKLSGPKSSGLVPPSPKRKGSASSESREPERDKGSSGSGASGRSPFPFGFGAGNVKTPPAINIPDGHAGPGPSSPTLLAPPMIVEPDEGGNKRASQMVHHTGFINRMAEFSPSMLNSRAHQAYMAGGAQQALAKGWKPFKLVLKGSKLYFYKPPSDRGAGIRELFPTELVAVLEAATGDPELGVDIHDAEMDMSGRGGSKGKEREEMRRRRAYWGRGTHPSLVLSKEGVEKGTTEALVHEAVFATTFSVSQTEPVEDGASSQSRNMQEWREFVAAAVFSLPSLVGKAAFETELHRCASNLVNGAADEVREEEVKRVEWLAGVYLDYHGPPANKASWDSWCKDISPNFSPAPAQVVIPQPSSSQTTPTPPHHVPAGLGSDDVSSNLGTGSPRPSVSDSRMESIIEALGGAVGSTQMPSRASFSPDALRNALEEEGLSRDVLLSLDPALIASSFYACQKAALQKVLDNFAAEYVLGPGAQDSSEPASTSASTTPAHTLIPFLGNDGRPHWLTRLVLIQVLVPEPAGTAHMPSHDGRSVHAPRSHSRSEVISAWARIGELARRSGDECSWRAIMAALCSRPIARLDKVWKRVDAETLSAVQCWAQILVRGDQPTPTAPLAFPWAGDAERDIREALGKARGGEAEEWAVTCLRAAREKFDELRTTFALCRTRAQTQTESTPPDPRVDVLLRHWIHLSSDNESRGLAAKFLRVDQFMSLSLAAEPRRRGLFEPYFWSRLSQQPTVHPLAALLFPEPLPAVCFVNRQQIARGRLESNASLNVPDIRDLRLQPDGDKTVRGERPKLGGLDLGGTLIPVFDGELLLLVQPGDLTSGSRPASRAPSRPPSRTAAVDSPVVEKMFSRTPSIRVTPGSSHGHGTERKSSLARRNSLPSMSRRASLVASEVTSDRALRVVVQAGTLDRLVDVLVHGLQGVSVSVADDNGEMPLTDRKTREVRVDMEDFSHVWWNVYRSFVKPEVLFELLRKRYVGAHQPSRSITPEEISHVVRLRLEVLEALGEWITQGGGAQDALDDAALYEAFLTFLTQPTEQKLLESISEPESEAGQALKALEVTRKTLLMSFRSQTMRPIPRSASVPEPVNDALSTGNYAIDLPDIDHLDPEELVNNLNSMASATFRNMTQEDLFTTAELFELQSADRTGWFLSRDPSSIADEVEIQSMSSYVLEVEPSPLISELTQDTLYRLLPPAVRSCIRAFGILRKWLIAKLVALRIGTQARQHRMELMLRAIEVARLRNIDGDNTDAPLSERPCVRSFVEAILTSAVLSVESRTFQRAWLGVAMTRGTGCDSLAAYLSRPMVTNLSTRGTLTADIGWLLEKILEIISLPDVLESPSEEKIMVVNFEKRRSLHTLLANASGTLSRRQRRREADRREFERLNNMERELSVVHFDMRTIREEAHREANPHGMTPSKRGQKPFQPFQFLVAQQQEKNRRDKLWRDRLSKEKRQEQQRHDRREEQLNRAMNQRRQNPVMPKAHRNKKSMSSAFFQLMRPISSAFTLDAMSGGPAVKRTPAELDFVPSGKPSLVVSVAGARVAAFINNERSFVFQLDAEDGGHYLLQAASQQEMRRWIETIERVAKMTAKRRLTYLGQNVKMQMSDDLLAKPAVATRDPVAVFGVELEFLLRREALDGEVPPGTIPSVVERLINEVEQRGLAEVGIYRIAGAHSEVNALRDALNRGEWPISECTDVHAVCDLIKSWFRVLPGGLFPSETYAAILGAAGRDDVDLQTKVANVREVVHGLPPANFDLLRRIIEHLEKVTDYEDSNQMTVDSLSTVFSPNLLRSNNSDVGAFFSNMAAGHRATKTLIAHYHVIFDDNEGEHEHEAELDQEHDEVEFDEPIPEEDEEDEEIFDSVDMLPPKLPAEPPVLSINLGSPASLSFNIP</sequence>
<dbReference type="GO" id="GO:0007264">
    <property type="term" value="P:small GTPase-mediated signal transduction"/>
    <property type="evidence" value="ECO:0007669"/>
    <property type="project" value="InterPro"/>
</dbReference>
<keyword evidence="1" id="KW-0343">GTPase activation</keyword>
<feature type="compositionally biased region" description="Low complexity" evidence="3">
    <location>
        <begin position="131"/>
        <end position="141"/>
    </location>
</feature>
<feature type="region of interest" description="Disordered" evidence="3">
    <location>
        <begin position="1709"/>
        <end position="1760"/>
    </location>
</feature>
<dbReference type="STRING" id="1328759.A0A5C2S1Q8"/>
<dbReference type="PROSITE" id="PS50238">
    <property type="entry name" value="RHOGAP"/>
    <property type="match status" value="1"/>
</dbReference>
<feature type="compositionally biased region" description="Low complexity" evidence="3">
    <location>
        <begin position="1101"/>
        <end position="1117"/>
    </location>
</feature>
<reference evidence="7" key="1">
    <citation type="journal article" date="2018" name="Genome Biol. Evol.">
        <title>Genomics and development of Lentinus tigrinus, a white-rot wood-decaying mushroom with dimorphic fruiting bodies.</title>
        <authorList>
            <person name="Wu B."/>
            <person name="Xu Z."/>
            <person name="Knudson A."/>
            <person name="Carlson A."/>
            <person name="Chen N."/>
            <person name="Kovaka S."/>
            <person name="LaButti K."/>
            <person name="Lipzen A."/>
            <person name="Pennachio C."/>
            <person name="Riley R."/>
            <person name="Schakwitz W."/>
            <person name="Umezawa K."/>
            <person name="Ohm R.A."/>
            <person name="Grigoriev I.V."/>
            <person name="Nagy L.G."/>
            <person name="Gibbons J."/>
            <person name="Hibbett D."/>
        </authorList>
    </citation>
    <scope>NUCLEOTIDE SEQUENCE [LARGE SCALE GENOMIC DNA]</scope>
    <source>
        <strain evidence="7">ALCF2SS1-6</strain>
    </source>
</reference>
<feature type="compositionally biased region" description="Low complexity" evidence="3">
    <location>
        <begin position="190"/>
        <end position="199"/>
    </location>
</feature>
<dbReference type="PANTHER" id="PTHR23176:SF129">
    <property type="entry name" value="RHO GTPASE ACTIVATING PROTEIN AT 16F, ISOFORM E-RELATED"/>
    <property type="match status" value="1"/>
</dbReference>
<feature type="compositionally biased region" description="Polar residues" evidence="3">
    <location>
        <begin position="1129"/>
        <end position="1139"/>
    </location>
</feature>
<dbReference type="SUPFAM" id="SSF48350">
    <property type="entry name" value="GTPase activation domain, GAP"/>
    <property type="match status" value="1"/>
</dbReference>
<feature type="compositionally biased region" description="Pro residues" evidence="3">
    <location>
        <begin position="12"/>
        <end position="22"/>
    </location>
</feature>
<evidence type="ECO:0008006" key="9">
    <source>
        <dbReference type="Google" id="ProtNLM"/>
    </source>
</evidence>
<gene>
    <name evidence="7" type="ORF">L227DRAFT_613760</name>
</gene>
<name>A0A5C2S1Q8_9APHY</name>
<dbReference type="Gene3D" id="2.30.29.30">
    <property type="entry name" value="Pleckstrin-homology domain (PH domain)/Phosphotyrosine-binding domain (PTB)"/>
    <property type="match status" value="1"/>
</dbReference>
<dbReference type="GO" id="GO:0005085">
    <property type="term" value="F:guanyl-nucleotide exchange factor activity"/>
    <property type="evidence" value="ECO:0007669"/>
    <property type="project" value="UniProtKB-KW"/>
</dbReference>
<dbReference type="InterPro" id="IPR011993">
    <property type="entry name" value="PH-like_dom_sf"/>
</dbReference>
<keyword evidence="8" id="KW-1185">Reference proteome</keyword>
<feature type="compositionally biased region" description="Acidic residues" evidence="3">
    <location>
        <begin position="2109"/>
        <end position="2130"/>
    </location>
</feature>
<feature type="region of interest" description="Disordered" evidence="3">
    <location>
        <begin position="2099"/>
        <end position="2130"/>
    </location>
</feature>
<feature type="region of interest" description="Disordered" evidence="3">
    <location>
        <begin position="622"/>
        <end position="669"/>
    </location>
</feature>
<feature type="compositionally biased region" description="Low complexity" evidence="3">
    <location>
        <begin position="58"/>
        <end position="72"/>
    </location>
</feature>
<evidence type="ECO:0000259" key="4">
    <source>
        <dbReference type="PROSITE" id="PS50003"/>
    </source>
</evidence>